<organism evidence="1 2">
    <name type="scientific">Elysia marginata</name>
    <dbReference type="NCBI Taxonomy" id="1093978"/>
    <lineage>
        <taxon>Eukaryota</taxon>
        <taxon>Metazoa</taxon>
        <taxon>Spiralia</taxon>
        <taxon>Lophotrochozoa</taxon>
        <taxon>Mollusca</taxon>
        <taxon>Gastropoda</taxon>
        <taxon>Heterobranchia</taxon>
        <taxon>Euthyneura</taxon>
        <taxon>Panpulmonata</taxon>
        <taxon>Sacoglossa</taxon>
        <taxon>Placobranchoidea</taxon>
        <taxon>Plakobranchidae</taxon>
        <taxon>Elysia</taxon>
    </lineage>
</organism>
<dbReference type="AlphaFoldDB" id="A0AAV4GJ93"/>
<sequence>MFCGDTAEHELLSDIIFHNISKFLIDNRSMCGRIKDNLSPSKVLKDECVLSIHQHITTSLQRLPRSLNAPFVDRVFCGFRYDAFHKSMLYRLLTLLAPLDDNQLQALAEVGICFQVSLHSYDEARVGHFRLCDGYNRPNETVVTFFTPNREDVQTRGKRLQSILGQVSATPDIVTVCRSVRDGYTPRTHFRQIENLILDALKNRYSRSRGEGIQIMYDRDLLGGKDGWWHRHTCSEQV</sequence>
<accession>A0AAV4GJ93</accession>
<comment type="caution">
    <text evidence="1">The sequence shown here is derived from an EMBL/GenBank/DDBJ whole genome shotgun (WGS) entry which is preliminary data.</text>
</comment>
<keyword evidence="2" id="KW-1185">Reference proteome</keyword>
<dbReference type="Proteomes" id="UP000762676">
    <property type="component" value="Unassembled WGS sequence"/>
</dbReference>
<gene>
    <name evidence="1" type="ORF">ElyMa_006002300</name>
</gene>
<proteinExistence type="predicted"/>
<reference evidence="1 2" key="1">
    <citation type="journal article" date="2021" name="Elife">
        <title>Chloroplast acquisition without the gene transfer in kleptoplastic sea slugs, Plakobranchus ocellatus.</title>
        <authorList>
            <person name="Maeda T."/>
            <person name="Takahashi S."/>
            <person name="Yoshida T."/>
            <person name="Shimamura S."/>
            <person name="Takaki Y."/>
            <person name="Nagai Y."/>
            <person name="Toyoda A."/>
            <person name="Suzuki Y."/>
            <person name="Arimoto A."/>
            <person name="Ishii H."/>
            <person name="Satoh N."/>
            <person name="Nishiyama T."/>
            <person name="Hasebe M."/>
            <person name="Maruyama T."/>
            <person name="Minagawa J."/>
            <person name="Obokata J."/>
            <person name="Shigenobu S."/>
        </authorList>
    </citation>
    <scope>NUCLEOTIDE SEQUENCE [LARGE SCALE GENOMIC DNA]</scope>
</reference>
<evidence type="ECO:0000313" key="2">
    <source>
        <dbReference type="Proteomes" id="UP000762676"/>
    </source>
</evidence>
<evidence type="ECO:0000313" key="1">
    <source>
        <dbReference type="EMBL" id="GFR84485.1"/>
    </source>
</evidence>
<name>A0AAV4GJ93_9GAST</name>
<protein>
    <submittedName>
        <fullName evidence="1">UPF0489 protein C5orf22</fullName>
    </submittedName>
</protein>
<dbReference type="EMBL" id="BMAT01012050">
    <property type="protein sequence ID" value="GFR84485.1"/>
    <property type="molecule type" value="Genomic_DNA"/>
</dbReference>